<dbReference type="Pfam" id="PF00144">
    <property type="entry name" value="Beta-lactamase"/>
    <property type="match status" value="1"/>
</dbReference>
<evidence type="ECO:0000313" key="3">
    <source>
        <dbReference type="EMBL" id="MDY7218069.1"/>
    </source>
</evidence>
<feature type="signal peptide" evidence="1">
    <location>
        <begin position="1"/>
        <end position="30"/>
    </location>
</feature>
<dbReference type="PANTHER" id="PTHR43283:SF7">
    <property type="entry name" value="BETA-LACTAMASE-RELATED DOMAIN-CONTAINING PROTEIN"/>
    <property type="match status" value="1"/>
</dbReference>
<organism evidence="3 4">
    <name type="scientific">Denitrificimonas halotolerans</name>
    <dbReference type="NCBI Taxonomy" id="3098930"/>
    <lineage>
        <taxon>Bacteria</taxon>
        <taxon>Pseudomonadati</taxon>
        <taxon>Pseudomonadota</taxon>
        <taxon>Gammaproteobacteria</taxon>
        <taxon>Pseudomonadales</taxon>
        <taxon>Pseudomonadaceae</taxon>
        <taxon>Denitrificimonas</taxon>
    </lineage>
</organism>
<reference evidence="3 4" key="1">
    <citation type="submission" date="2023-12" db="EMBL/GenBank/DDBJ databases">
        <title>Denitrificimonas halotolerans sp. nov.,a novel species isolated from landfill leachate.</title>
        <authorList>
            <person name="Wang S."/>
        </authorList>
    </citation>
    <scope>NUCLEOTIDE SEQUENCE [LARGE SCALE GENOMIC DNA]</scope>
    <source>
        <strain evidence="3 4">JX-1</strain>
    </source>
</reference>
<dbReference type="EC" id="3.-.-.-" evidence="3"/>
<proteinExistence type="predicted"/>
<dbReference type="InterPro" id="IPR050789">
    <property type="entry name" value="Diverse_Enzym_Activities"/>
</dbReference>
<dbReference type="SUPFAM" id="SSF56601">
    <property type="entry name" value="beta-lactamase/transpeptidase-like"/>
    <property type="match status" value="1"/>
</dbReference>
<dbReference type="InterPro" id="IPR012338">
    <property type="entry name" value="Beta-lactam/transpept-like"/>
</dbReference>
<feature type="domain" description="Beta-lactamase-related" evidence="2">
    <location>
        <begin position="127"/>
        <end position="412"/>
    </location>
</feature>
<keyword evidence="3" id="KW-0378">Hydrolase</keyword>
<dbReference type="RefSeq" id="WP_321552174.1">
    <property type="nucleotide sequence ID" value="NZ_JAXIVU010000001.1"/>
</dbReference>
<dbReference type="EMBL" id="JAXIVU010000001">
    <property type="protein sequence ID" value="MDY7218069.1"/>
    <property type="molecule type" value="Genomic_DNA"/>
</dbReference>
<keyword evidence="4" id="KW-1185">Reference proteome</keyword>
<evidence type="ECO:0000256" key="1">
    <source>
        <dbReference type="SAM" id="SignalP"/>
    </source>
</evidence>
<protein>
    <submittedName>
        <fullName evidence="3">Serine hydrolase</fullName>
        <ecNumber evidence="3">3.-.-.-</ecNumber>
    </submittedName>
</protein>
<gene>
    <name evidence="3" type="ORF">TOI97_00510</name>
</gene>
<dbReference type="InterPro" id="IPR001466">
    <property type="entry name" value="Beta-lactam-related"/>
</dbReference>
<feature type="chain" id="PRO_5047495181" evidence="1">
    <location>
        <begin position="31"/>
        <end position="435"/>
    </location>
</feature>
<evidence type="ECO:0000313" key="4">
    <source>
        <dbReference type="Proteomes" id="UP001294570"/>
    </source>
</evidence>
<name>A0ABU5GMN5_9GAMM</name>
<sequence length="435" mass="47491">MFNSNHKMSSALRWLPSVCLGIALSSGAVAQETSASKQPWMQGFPPDNEHIIRNTDSDFFTGEKLRWTVCNLGTLFPNKILHRGLNPAHHFEYNLDPSIAEISFTPLNSQQPMSWDEAFSANYTDGLIVLHQGKIVYERYAGCLNELGIHASMSVTKSLIGLLAETLIAEGLLDETALAAQIVPELTNSAFGNATVRHILNMTTSLKYSEDYSDPNADVWQYGAATSPLPMPADYQGPRSYFEYLQSVKKEGEHGQAFAYKTINTDALGWIISRSTGQSISDLLSERLWQPMGAEQSAIFTVDSIGTPFAGGGLSAGLRDLARIGQLMLNEGQFNGKQLIPAQAVRSISVGGDPQLFAKAGYSTLPNGSYKSMWWSYHNANGAYAARGIHGQTIYIDPSAKMVIVRFASHPQAANTHNDPTSLPAYQAVADYLSQ</sequence>
<accession>A0ABU5GMN5</accession>
<dbReference type="Proteomes" id="UP001294570">
    <property type="component" value="Unassembled WGS sequence"/>
</dbReference>
<dbReference type="Gene3D" id="3.40.710.10">
    <property type="entry name" value="DD-peptidase/beta-lactamase superfamily"/>
    <property type="match status" value="1"/>
</dbReference>
<dbReference type="GO" id="GO:0016787">
    <property type="term" value="F:hydrolase activity"/>
    <property type="evidence" value="ECO:0007669"/>
    <property type="project" value="UniProtKB-KW"/>
</dbReference>
<evidence type="ECO:0000259" key="2">
    <source>
        <dbReference type="Pfam" id="PF00144"/>
    </source>
</evidence>
<keyword evidence="1" id="KW-0732">Signal</keyword>
<dbReference type="PANTHER" id="PTHR43283">
    <property type="entry name" value="BETA-LACTAMASE-RELATED"/>
    <property type="match status" value="1"/>
</dbReference>
<comment type="caution">
    <text evidence="3">The sequence shown here is derived from an EMBL/GenBank/DDBJ whole genome shotgun (WGS) entry which is preliminary data.</text>
</comment>